<accession>A0ACC6IDH6</accession>
<keyword evidence="2" id="KW-1185">Reference proteome</keyword>
<protein>
    <submittedName>
        <fullName evidence="1">Plasmid stabilization system protein ParE</fullName>
    </submittedName>
</protein>
<comment type="caution">
    <text evidence="1">The sequence shown here is derived from an EMBL/GenBank/DDBJ whole genome shotgun (WGS) entry which is preliminary data.</text>
</comment>
<dbReference type="EMBL" id="JAVIZJ010000001">
    <property type="protein sequence ID" value="MDR6208772.1"/>
    <property type="molecule type" value="Genomic_DNA"/>
</dbReference>
<reference evidence="1" key="1">
    <citation type="submission" date="2023-08" db="EMBL/GenBank/DDBJ databases">
        <title>Functional and genomic diversity of the sorghum phyllosphere microbiome.</title>
        <authorList>
            <person name="Shade A."/>
        </authorList>
    </citation>
    <scope>NUCLEOTIDE SEQUENCE</scope>
    <source>
        <strain evidence="1">SORGH_AS_0885</strain>
    </source>
</reference>
<gene>
    <name evidence="1" type="ORF">QE364_000460</name>
</gene>
<name>A0ACC6IDH6_9ACTN</name>
<proteinExistence type="predicted"/>
<sequence>MRSVVATDRTRCAFRHHGEVNPRRTPASRSLPALAAAALSLGALVGCSEVEDAVRDTASEAGCQVAQEAVDGITGEARQAVDDLGADPAAAEQELRNLRDAVATAADGLSGEVGTHLEEAEAALDDLVAQAEAAADGTQVDEAVVESAETELDTAVDELTQVC</sequence>
<evidence type="ECO:0000313" key="2">
    <source>
        <dbReference type="Proteomes" id="UP001261666"/>
    </source>
</evidence>
<organism evidence="1 2">
    <name type="scientific">Nocardioides zeae</name>
    <dbReference type="NCBI Taxonomy" id="1457234"/>
    <lineage>
        <taxon>Bacteria</taxon>
        <taxon>Bacillati</taxon>
        <taxon>Actinomycetota</taxon>
        <taxon>Actinomycetes</taxon>
        <taxon>Propionibacteriales</taxon>
        <taxon>Nocardioidaceae</taxon>
        <taxon>Nocardioides</taxon>
    </lineage>
</organism>
<dbReference type="Proteomes" id="UP001261666">
    <property type="component" value="Unassembled WGS sequence"/>
</dbReference>
<evidence type="ECO:0000313" key="1">
    <source>
        <dbReference type="EMBL" id="MDR6208772.1"/>
    </source>
</evidence>